<dbReference type="STRING" id="474950.SAMN05421771_0516"/>
<dbReference type="Pfam" id="PF13561">
    <property type="entry name" value="adh_short_C2"/>
    <property type="match status" value="1"/>
</dbReference>
<evidence type="ECO:0000256" key="1">
    <source>
        <dbReference type="ARBA" id="ARBA00006484"/>
    </source>
</evidence>
<proteinExistence type="inferred from homology"/>
<dbReference type="EMBL" id="FOZL01000001">
    <property type="protein sequence ID" value="SFS00795.1"/>
    <property type="molecule type" value="Genomic_DNA"/>
</dbReference>
<dbReference type="AlphaFoldDB" id="A0A1I6LBE0"/>
<dbReference type="GO" id="GO:0016616">
    <property type="term" value="F:oxidoreductase activity, acting on the CH-OH group of donors, NAD or NADP as acceptor"/>
    <property type="evidence" value="ECO:0007669"/>
    <property type="project" value="TreeGrafter"/>
</dbReference>
<evidence type="ECO:0000313" key="3">
    <source>
        <dbReference type="Proteomes" id="UP000199024"/>
    </source>
</evidence>
<gene>
    <name evidence="2" type="ORF">SAMN05421771_0516</name>
</gene>
<dbReference type="GO" id="GO:0030497">
    <property type="term" value="P:fatty acid elongation"/>
    <property type="evidence" value="ECO:0007669"/>
    <property type="project" value="TreeGrafter"/>
</dbReference>
<dbReference type="Proteomes" id="UP000199024">
    <property type="component" value="Unassembled WGS sequence"/>
</dbReference>
<dbReference type="FunFam" id="3.40.50.720:FF:000084">
    <property type="entry name" value="Short-chain dehydrogenase reductase"/>
    <property type="match status" value="1"/>
</dbReference>
<evidence type="ECO:0000313" key="2">
    <source>
        <dbReference type="EMBL" id="SFS00795.1"/>
    </source>
</evidence>
<keyword evidence="3" id="KW-1185">Reference proteome</keyword>
<organism evidence="2 3">
    <name type="scientific">Granulicella pectinivorans</name>
    <dbReference type="NCBI Taxonomy" id="474950"/>
    <lineage>
        <taxon>Bacteria</taxon>
        <taxon>Pseudomonadati</taxon>
        <taxon>Acidobacteriota</taxon>
        <taxon>Terriglobia</taxon>
        <taxon>Terriglobales</taxon>
        <taxon>Acidobacteriaceae</taxon>
        <taxon>Granulicella</taxon>
    </lineage>
</organism>
<dbReference type="NCBIfam" id="NF005559">
    <property type="entry name" value="PRK07231.1"/>
    <property type="match status" value="1"/>
</dbReference>
<dbReference type="RefSeq" id="WP_245781641.1">
    <property type="nucleotide sequence ID" value="NZ_FOZL01000001.1"/>
</dbReference>
<comment type="similarity">
    <text evidence="1">Belongs to the short-chain dehydrogenases/reductases (SDR) family.</text>
</comment>
<dbReference type="PRINTS" id="PR00081">
    <property type="entry name" value="GDHRDH"/>
</dbReference>
<sequence length="266" mass="27885">MSFIPGRFAGKVVLVTGAGHGIGRAIAERFAAEGAAVAVNDIRAERTDEVVAALGSDRAMGVAADVSDRGLVGAMIDAVEARFGPVDVLVNNAGIIDADRHFFDGDEAWWDRVLDVNLKGGFLCSHRVARSMAKRKTGVILNMSSGGATKAHRGNVAYDASKGGIEAMTRAMALDLAPYGIRVNCLVPGFIRTYAVSDEGAELRAKSVPLGRMGTAEDLAGPAAFLASDDAAYITGFCLAVDGGVLVQQRSMPVETFPLSRFPVIE</sequence>
<accession>A0A1I6LBE0</accession>
<dbReference type="Gene3D" id="3.40.50.720">
    <property type="entry name" value="NAD(P)-binding Rossmann-like Domain"/>
    <property type="match status" value="1"/>
</dbReference>
<protein>
    <submittedName>
        <fullName evidence="2">3-oxoacyl-[acyl-carrier protein] reductase</fullName>
    </submittedName>
</protein>
<dbReference type="PRINTS" id="PR00080">
    <property type="entry name" value="SDRFAMILY"/>
</dbReference>
<name>A0A1I6LBE0_9BACT</name>
<dbReference type="PANTHER" id="PTHR42760">
    <property type="entry name" value="SHORT-CHAIN DEHYDROGENASES/REDUCTASES FAMILY MEMBER"/>
    <property type="match status" value="1"/>
</dbReference>
<dbReference type="InterPro" id="IPR036291">
    <property type="entry name" value="NAD(P)-bd_dom_sf"/>
</dbReference>
<dbReference type="PANTHER" id="PTHR42760:SF40">
    <property type="entry name" value="3-OXOACYL-[ACYL-CARRIER-PROTEIN] REDUCTASE, CHLOROPLASTIC"/>
    <property type="match status" value="1"/>
</dbReference>
<dbReference type="SUPFAM" id="SSF51735">
    <property type="entry name" value="NAD(P)-binding Rossmann-fold domains"/>
    <property type="match status" value="1"/>
</dbReference>
<reference evidence="2 3" key="1">
    <citation type="submission" date="2016-10" db="EMBL/GenBank/DDBJ databases">
        <authorList>
            <person name="de Groot N.N."/>
        </authorList>
    </citation>
    <scope>NUCLEOTIDE SEQUENCE [LARGE SCALE GENOMIC DNA]</scope>
    <source>
        <strain evidence="2 3">DSM 21001</strain>
    </source>
</reference>
<dbReference type="InterPro" id="IPR002347">
    <property type="entry name" value="SDR_fam"/>
</dbReference>